<dbReference type="STRING" id="1789224.BFG52_06715"/>
<feature type="binding site" evidence="13">
    <location>
        <position position="122"/>
    </location>
    <ligand>
        <name>NADPH</name>
        <dbReference type="ChEBI" id="CHEBI:57783"/>
    </ligand>
</feature>
<comment type="catalytic activity">
    <reaction evidence="13">
        <text>sn-glycerol 3-phosphate + NAD(+) = dihydroxyacetone phosphate + NADH + H(+)</text>
        <dbReference type="Rhea" id="RHEA:11092"/>
        <dbReference type="ChEBI" id="CHEBI:15378"/>
        <dbReference type="ChEBI" id="CHEBI:57540"/>
        <dbReference type="ChEBI" id="CHEBI:57597"/>
        <dbReference type="ChEBI" id="CHEBI:57642"/>
        <dbReference type="ChEBI" id="CHEBI:57945"/>
        <dbReference type="EC" id="1.1.1.94"/>
    </reaction>
</comment>
<dbReference type="SUPFAM" id="SSF51735">
    <property type="entry name" value="NAD(P)-binding Rossmann-fold domains"/>
    <property type="match status" value="1"/>
</dbReference>
<dbReference type="GO" id="GO:0141153">
    <property type="term" value="F:glycerol-3-phosphate dehydrogenase (NADP+) activity"/>
    <property type="evidence" value="ECO:0007669"/>
    <property type="project" value="RHEA"/>
</dbReference>
<dbReference type="Pfam" id="PF07479">
    <property type="entry name" value="NAD_Gly3P_dh_C"/>
    <property type="match status" value="1"/>
</dbReference>
<feature type="binding site" evidence="13">
    <location>
        <position position="173"/>
    </location>
    <ligand>
        <name>sn-glycerol 3-phosphate</name>
        <dbReference type="ChEBI" id="CHEBI:57597"/>
    </ligand>
</feature>
<feature type="binding site" evidence="13">
    <location>
        <position position="34"/>
    </location>
    <ligand>
        <name>NADPH</name>
        <dbReference type="ChEBI" id="CHEBI:57783"/>
    </ligand>
</feature>
<feature type="domain" description="Glycerol-3-phosphate dehydrogenase NAD-dependent N-terminal" evidence="18">
    <location>
        <begin position="2"/>
        <end position="139"/>
    </location>
</feature>
<comment type="caution">
    <text evidence="13">Lacks conserved residue(s) required for the propagation of feature annotation.</text>
</comment>
<reference evidence="20 21" key="1">
    <citation type="submission" date="2016-08" db="EMBL/GenBank/DDBJ databases">
        <authorList>
            <person name="Seilhamer J.J."/>
        </authorList>
    </citation>
    <scope>NUCLEOTIDE SEQUENCE [LARGE SCALE GENOMIC DNA]</scope>
    <source>
        <strain evidence="20 21">BRTC-1</strain>
    </source>
</reference>
<dbReference type="NCBIfam" id="NF000944">
    <property type="entry name" value="PRK00094.2-2"/>
    <property type="match status" value="1"/>
</dbReference>
<dbReference type="NCBIfam" id="NF000940">
    <property type="entry name" value="PRK00094.1-2"/>
    <property type="match status" value="1"/>
</dbReference>
<evidence type="ECO:0000256" key="10">
    <source>
        <dbReference type="ARBA" id="ARBA00066687"/>
    </source>
</evidence>
<evidence type="ECO:0000256" key="3">
    <source>
        <dbReference type="ARBA" id="ARBA00022857"/>
    </source>
</evidence>
<evidence type="ECO:0000256" key="17">
    <source>
        <dbReference type="RuleBase" id="RU000437"/>
    </source>
</evidence>
<dbReference type="KEGG" id="ala:BFG52_06715"/>
<feature type="binding site" evidence="13">
    <location>
        <position position="237"/>
    </location>
    <ligand>
        <name>NADPH</name>
        <dbReference type="ChEBI" id="CHEBI:57783"/>
    </ligand>
</feature>
<feature type="binding site" evidence="16">
    <location>
        <position position="122"/>
    </location>
    <ligand>
        <name>NAD(+)</name>
        <dbReference type="ChEBI" id="CHEBI:57540"/>
    </ligand>
</feature>
<dbReference type="PRINTS" id="PR00077">
    <property type="entry name" value="GPDHDRGNASE"/>
</dbReference>
<evidence type="ECO:0000256" key="2">
    <source>
        <dbReference type="ARBA" id="ARBA00022516"/>
    </source>
</evidence>
<organism evidence="20 21">
    <name type="scientific">Acinetobacter larvae</name>
    <dbReference type="NCBI Taxonomy" id="1789224"/>
    <lineage>
        <taxon>Bacteria</taxon>
        <taxon>Pseudomonadati</taxon>
        <taxon>Pseudomonadota</taxon>
        <taxon>Gammaproteobacteria</taxon>
        <taxon>Moraxellales</taxon>
        <taxon>Moraxellaceae</taxon>
        <taxon>Acinetobacter</taxon>
    </lineage>
</organism>
<dbReference type="InterPro" id="IPR036291">
    <property type="entry name" value="NAD(P)-bd_dom_sf"/>
</dbReference>
<dbReference type="AlphaFoldDB" id="A0A1B2LZ74"/>
<evidence type="ECO:0000256" key="16">
    <source>
        <dbReference type="PIRSR" id="PIRSR000114-3"/>
    </source>
</evidence>
<keyword evidence="2 13" id="KW-0444">Lipid biosynthesis</keyword>
<dbReference type="InterPro" id="IPR006109">
    <property type="entry name" value="G3P_DH_NAD-dep_C"/>
</dbReference>
<evidence type="ECO:0000256" key="7">
    <source>
        <dbReference type="ARBA" id="ARBA00023209"/>
    </source>
</evidence>
<dbReference type="PROSITE" id="PS00957">
    <property type="entry name" value="NAD_G3PDH"/>
    <property type="match status" value="1"/>
</dbReference>
<name>A0A1B2LZ74_9GAMM</name>
<keyword evidence="13" id="KW-0547">Nucleotide-binding</keyword>
<keyword evidence="5 13" id="KW-0520">NAD</keyword>
<feature type="binding site" evidence="13">
    <location>
        <position position="90"/>
    </location>
    <ligand>
        <name>NADPH</name>
        <dbReference type="ChEBI" id="CHEBI:57783"/>
    </ligand>
</feature>
<feature type="binding site" evidence="13">
    <location>
        <position position="237"/>
    </location>
    <ligand>
        <name>sn-glycerol 3-phosphate</name>
        <dbReference type="ChEBI" id="CHEBI:57597"/>
    </ligand>
</feature>
<dbReference type="PIRSF" id="PIRSF000114">
    <property type="entry name" value="Glycerol-3-P_dh"/>
    <property type="match status" value="1"/>
</dbReference>
<dbReference type="NCBIfam" id="NF000942">
    <property type="entry name" value="PRK00094.1-4"/>
    <property type="match status" value="1"/>
</dbReference>
<evidence type="ECO:0000256" key="15">
    <source>
        <dbReference type="PIRSR" id="PIRSR000114-2"/>
    </source>
</evidence>
<evidence type="ECO:0000259" key="18">
    <source>
        <dbReference type="Pfam" id="PF01210"/>
    </source>
</evidence>
<feature type="binding site" evidence="15">
    <location>
        <begin position="237"/>
        <end position="238"/>
    </location>
    <ligand>
        <name>substrate</name>
    </ligand>
</feature>
<keyword evidence="8 13" id="KW-1208">Phospholipid metabolism</keyword>
<dbReference type="InterPro" id="IPR008927">
    <property type="entry name" value="6-PGluconate_DH-like_C_sf"/>
</dbReference>
<dbReference type="PANTHER" id="PTHR11728:SF1">
    <property type="entry name" value="GLYCEROL-3-PHOSPHATE DEHYDROGENASE [NAD(+)] 2, CHLOROPLASTIC"/>
    <property type="match status" value="1"/>
</dbReference>
<feature type="domain" description="Glycerol-3-phosphate dehydrogenase NAD-dependent C-terminal" evidence="19">
    <location>
        <begin position="162"/>
        <end position="298"/>
    </location>
</feature>
<evidence type="ECO:0000313" key="21">
    <source>
        <dbReference type="Proteomes" id="UP000093391"/>
    </source>
</evidence>
<feature type="binding site" evidence="13">
    <location>
        <position position="118"/>
    </location>
    <ligand>
        <name>sn-glycerol 3-phosphate</name>
        <dbReference type="ChEBI" id="CHEBI:57597"/>
    </ligand>
</feature>
<feature type="binding site" evidence="15">
    <location>
        <position position="90"/>
    </location>
    <ligand>
        <name>substrate</name>
    </ligand>
</feature>
<feature type="binding site" evidence="13">
    <location>
        <position position="90"/>
    </location>
    <ligand>
        <name>sn-glycerol 3-phosphate</name>
        <dbReference type="ChEBI" id="CHEBI:57597"/>
    </ligand>
</feature>
<dbReference type="EMBL" id="CP016895">
    <property type="protein sequence ID" value="AOA58073.1"/>
    <property type="molecule type" value="Genomic_DNA"/>
</dbReference>
<feature type="active site" description="Proton acceptor" evidence="13 14">
    <location>
        <position position="173"/>
    </location>
</feature>
<dbReference type="FunFam" id="3.40.50.720:FF:000019">
    <property type="entry name" value="Glycerol-3-phosphate dehydrogenase [NAD(P)+]"/>
    <property type="match status" value="1"/>
</dbReference>
<keyword evidence="6 13" id="KW-0443">Lipid metabolism</keyword>
<feature type="binding site" evidence="16">
    <location>
        <position position="237"/>
    </location>
    <ligand>
        <name>NAD(+)</name>
        <dbReference type="ChEBI" id="CHEBI:57540"/>
    </ligand>
</feature>
<dbReference type="InterPro" id="IPR013328">
    <property type="entry name" value="6PGD_dom2"/>
</dbReference>
<dbReference type="Proteomes" id="UP000093391">
    <property type="component" value="Chromosome"/>
</dbReference>
<dbReference type="FunFam" id="1.10.1040.10:FF:000001">
    <property type="entry name" value="Glycerol-3-phosphate dehydrogenase [NAD(P)+]"/>
    <property type="match status" value="1"/>
</dbReference>
<comment type="pathway">
    <text evidence="13">Membrane lipid metabolism; glycerophospholipid metabolism.</text>
</comment>
<evidence type="ECO:0000256" key="11">
    <source>
        <dbReference type="ARBA" id="ARBA00069372"/>
    </source>
</evidence>
<evidence type="ECO:0000256" key="14">
    <source>
        <dbReference type="PIRSR" id="PIRSR000114-1"/>
    </source>
</evidence>
<gene>
    <name evidence="13" type="primary">gpsA</name>
    <name evidence="20" type="ORF">BFG52_06715</name>
</gene>
<dbReference type="GO" id="GO:0046167">
    <property type="term" value="P:glycerol-3-phosphate biosynthetic process"/>
    <property type="evidence" value="ECO:0007669"/>
    <property type="project" value="UniProtKB-UniRule"/>
</dbReference>
<evidence type="ECO:0000256" key="4">
    <source>
        <dbReference type="ARBA" id="ARBA00023002"/>
    </source>
</evidence>
<dbReference type="GO" id="GO:0046168">
    <property type="term" value="P:glycerol-3-phosphate catabolic process"/>
    <property type="evidence" value="ECO:0007669"/>
    <property type="project" value="InterPro"/>
</dbReference>
<evidence type="ECO:0000256" key="9">
    <source>
        <dbReference type="ARBA" id="ARBA00052716"/>
    </source>
</evidence>
<dbReference type="GO" id="GO:0141152">
    <property type="term" value="F:glycerol-3-phosphate dehydrogenase (NAD+) activity"/>
    <property type="evidence" value="ECO:0007669"/>
    <property type="project" value="RHEA"/>
</dbReference>
<evidence type="ECO:0000256" key="13">
    <source>
        <dbReference type="HAMAP-Rule" id="MF_00394"/>
    </source>
</evidence>
<dbReference type="Gene3D" id="1.10.1040.10">
    <property type="entry name" value="N-(1-d-carboxylethyl)-l-norvaline Dehydrogenase, domain 2"/>
    <property type="match status" value="1"/>
</dbReference>
<evidence type="ECO:0000256" key="12">
    <source>
        <dbReference type="ARBA" id="ARBA00080511"/>
    </source>
</evidence>
<dbReference type="InterPro" id="IPR006168">
    <property type="entry name" value="G3P_DH_NAD-dep"/>
</dbReference>
<keyword evidence="13" id="KW-0963">Cytoplasm</keyword>
<dbReference type="Gene3D" id="3.40.50.720">
    <property type="entry name" value="NAD(P)-binding Rossmann-like Domain"/>
    <property type="match status" value="1"/>
</dbReference>
<dbReference type="SUPFAM" id="SSF48179">
    <property type="entry name" value="6-phosphogluconate dehydrogenase C-terminal domain-like"/>
    <property type="match status" value="1"/>
</dbReference>
<evidence type="ECO:0000256" key="6">
    <source>
        <dbReference type="ARBA" id="ARBA00023098"/>
    </source>
</evidence>
<dbReference type="UniPathway" id="UPA00940"/>
<dbReference type="GO" id="GO:0005829">
    <property type="term" value="C:cytosol"/>
    <property type="evidence" value="ECO:0007669"/>
    <property type="project" value="TreeGrafter"/>
</dbReference>
<dbReference type="EC" id="1.1.1.94" evidence="10 13"/>
<comment type="similarity">
    <text evidence="1 13 17">Belongs to the NAD-dependent glycerol-3-phosphate dehydrogenase family.</text>
</comment>
<keyword evidence="21" id="KW-1185">Reference proteome</keyword>
<dbReference type="Pfam" id="PF01210">
    <property type="entry name" value="NAD_Gly3P_dh_N"/>
    <property type="match status" value="1"/>
</dbReference>
<feature type="binding site" evidence="13">
    <location>
        <position position="226"/>
    </location>
    <ligand>
        <name>sn-glycerol 3-phosphate</name>
        <dbReference type="ChEBI" id="CHEBI:57597"/>
    </ligand>
</feature>
<evidence type="ECO:0000259" key="19">
    <source>
        <dbReference type="Pfam" id="PF07479"/>
    </source>
</evidence>
<feature type="binding site" evidence="13">
    <location>
        <position position="17"/>
    </location>
    <ligand>
        <name>NADPH</name>
        <dbReference type="ChEBI" id="CHEBI:57783"/>
    </ligand>
</feature>
<keyword evidence="3 13" id="KW-0521">NADP</keyword>
<protein>
    <recommendedName>
        <fullName evidence="11 13">Glycerol-3-phosphate dehydrogenase [NAD(P)+]</fullName>
        <ecNumber evidence="10 13">1.1.1.94</ecNumber>
    </recommendedName>
    <alternativeName>
        <fullName evidence="13">NAD(P)(+)-dependent glycerol-3-phosphate dehydrogenase</fullName>
    </alternativeName>
    <alternativeName>
        <fullName evidence="12 13">NAD(P)H-dependent dihydroxyacetone-phosphate reductase</fullName>
    </alternativeName>
</protein>
<dbReference type="GO" id="GO:0051287">
    <property type="term" value="F:NAD binding"/>
    <property type="evidence" value="ECO:0007669"/>
    <property type="project" value="InterPro"/>
</dbReference>
<evidence type="ECO:0000256" key="5">
    <source>
        <dbReference type="ARBA" id="ARBA00023027"/>
    </source>
</evidence>
<comment type="catalytic activity">
    <reaction evidence="9">
        <text>sn-glycerol 3-phosphate + NADP(+) = dihydroxyacetone phosphate + NADPH + H(+)</text>
        <dbReference type="Rhea" id="RHEA:11096"/>
        <dbReference type="ChEBI" id="CHEBI:15378"/>
        <dbReference type="ChEBI" id="CHEBI:57597"/>
        <dbReference type="ChEBI" id="CHEBI:57642"/>
        <dbReference type="ChEBI" id="CHEBI:57783"/>
        <dbReference type="ChEBI" id="CHEBI:58349"/>
        <dbReference type="EC" id="1.1.1.94"/>
    </reaction>
    <physiologicalReaction direction="right-to-left" evidence="9">
        <dbReference type="Rhea" id="RHEA:11098"/>
    </physiologicalReaction>
</comment>
<evidence type="ECO:0000256" key="1">
    <source>
        <dbReference type="ARBA" id="ARBA00011009"/>
    </source>
</evidence>
<comment type="function">
    <text evidence="13">Catalyzes the reduction of the glycolytic intermediate dihydroxyacetone phosphate (DHAP) to sn-glycerol 3-phosphate (G3P), the key precursor for phospholipid synthesis.</text>
</comment>
<comment type="subcellular location">
    <subcellularLocation>
        <location evidence="13">Cytoplasm</location>
    </subcellularLocation>
</comment>
<keyword evidence="7 13" id="KW-0594">Phospholipid biosynthesis</keyword>
<dbReference type="InterPro" id="IPR011128">
    <property type="entry name" value="G3P_DH_NAD-dep_N"/>
</dbReference>
<dbReference type="GO" id="GO:0005975">
    <property type="term" value="P:carbohydrate metabolic process"/>
    <property type="evidence" value="ECO:0007669"/>
    <property type="project" value="InterPro"/>
</dbReference>
<evidence type="ECO:0000256" key="8">
    <source>
        <dbReference type="ARBA" id="ARBA00023264"/>
    </source>
</evidence>
<feature type="binding site" evidence="13">
    <location>
        <position position="238"/>
    </location>
    <ligand>
        <name>sn-glycerol 3-phosphate</name>
        <dbReference type="ChEBI" id="CHEBI:57597"/>
    </ligand>
</feature>
<proteinExistence type="inferred from homology"/>
<evidence type="ECO:0000313" key="20">
    <source>
        <dbReference type="EMBL" id="AOA58073.1"/>
    </source>
</evidence>
<accession>A0A1B2LZ74</accession>
<feature type="binding site" evidence="13">
    <location>
        <position position="263"/>
    </location>
    <ligand>
        <name>NADPH</name>
        <dbReference type="ChEBI" id="CHEBI:57783"/>
    </ligand>
</feature>
<dbReference type="HAMAP" id="MF_00394">
    <property type="entry name" value="NAD_Glyc3P_dehydrog"/>
    <property type="match status" value="1"/>
</dbReference>
<feature type="binding site" evidence="13">
    <location>
        <position position="236"/>
    </location>
    <ligand>
        <name>sn-glycerol 3-phosphate</name>
        <dbReference type="ChEBI" id="CHEBI:57597"/>
    </ligand>
</feature>
<dbReference type="PANTHER" id="PTHR11728">
    <property type="entry name" value="GLYCEROL-3-PHOSPHATE DEHYDROGENASE"/>
    <property type="match status" value="1"/>
</dbReference>
<keyword evidence="4 13" id="KW-0560">Oxidoreductase</keyword>
<dbReference type="GO" id="GO:0046474">
    <property type="term" value="P:glycerophospholipid biosynthetic process"/>
    <property type="evidence" value="ECO:0007669"/>
    <property type="project" value="TreeGrafter"/>
</dbReference>
<sequence>MANTAVRNGCDTKIWIRDQAVAEEINRSHVNARYLPDFQLEAALSAEWDIERAVRDRDIILVAIPSHSFRDVLRQIKPYITSQAVISLTKGIEAESFSFMSDIIQEELPEVPFGVLSGPNLAKEIVQGMPAGTVIASDSELVRYAVQQALHSALFRVFGSDDVYGVELGGALKNIYAVAMGMAAAYQVGENTKSMILTRALAEMSRFAVKLGANPLTFLGLSGVGDLFATCNSPLSRNYQVGFALGSGKSLAQATSELGQTAEGINTIVQVHSRAQQLDVYMPITKALYEVIYEHMPALHVAVELMKTGHRSDVEFVLPHQAV</sequence>